<comment type="caution">
    <text evidence="1">The sequence shown here is derived from an EMBL/GenBank/DDBJ whole genome shotgun (WGS) entry which is preliminary data.</text>
</comment>
<organism evidence="1 2">
    <name type="scientific">Candidatus Uhrbacteria bacterium GW2011_GWA2_53_10</name>
    <dbReference type="NCBI Taxonomy" id="1618980"/>
    <lineage>
        <taxon>Bacteria</taxon>
        <taxon>Candidatus Uhriibacteriota</taxon>
    </lineage>
</organism>
<name>A0A0G1XMN0_9BACT</name>
<dbReference type="AlphaFoldDB" id="A0A0G1XMN0"/>
<dbReference type="EMBL" id="LCRI01000019">
    <property type="protein sequence ID" value="KKW32553.1"/>
    <property type="molecule type" value="Genomic_DNA"/>
</dbReference>
<accession>A0A0G1XMN0</accession>
<evidence type="ECO:0000313" key="2">
    <source>
        <dbReference type="Proteomes" id="UP000034711"/>
    </source>
</evidence>
<evidence type="ECO:0000313" key="1">
    <source>
        <dbReference type="EMBL" id="KKW32553.1"/>
    </source>
</evidence>
<reference evidence="1 2" key="1">
    <citation type="journal article" date="2015" name="Nature">
        <title>rRNA introns, odd ribosomes, and small enigmatic genomes across a large radiation of phyla.</title>
        <authorList>
            <person name="Brown C.T."/>
            <person name="Hug L.A."/>
            <person name="Thomas B.C."/>
            <person name="Sharon I."/>
            <person name="Castelle C.J."/>
            <person name="Singh A."/>
            <person name="Wilkins M.J."/>
            <person name="Williams K.H."/>
            <person name="Banfield J.F."/>
        </authorList>
    </citation>
    <scope>NUCLEOTIDE SEQUENCE [LARGE SCALE GENOMIC DNA]</scope>
</reference>
<proteinExistence type="predicted"/>
<gene>
    <name evidence="1" type="ORF">UY77_C0019G0002</name>
</gene>
<sequence>MTALDTARAIYEKTVEGQGLSVSELSNRLRERAEDIRMALGGRGDDVRGEISWIFENSQNVDMEAVGDCLEETARDIADILGQSNITISELPSGIAGQAQLDGGEIDIDPDSILSNGGRLIDRGITESIRDHEIEHTKQSSSADVSGIEIGGRKFSGREIREAAAISVQRETGFLSDEYKRIMTGLPMSACDRALVRQGEFRTLEKKKNGA</sequence>
<protein>
    <submittedName>
        <fullName evidence="1">Uncharacterized protein</fullName>
    </submittedName>
</protein>
<dbReference type="Proteomes" id="UP000034711">
    <property type="component" value="Unassembled WGS sequence"/>
</dbReference>